<organism evidence="9 10">
    <name type="scientific">Kribbella hippodromi</name>
    <dbReference type="NCBI Taxonomy" id="434347"/>
    <lineage>
        <taxon>Bacteria</taxon>
        <taxon>Bacillati</taxon>
        <taxon>Actinomycetota</taxon>
        <taxon>Actinomycetes</taxon>
        <taxon>Propionibacteriales</taxon>
        <taxon>Kribbellaceae</taxon>
        <taxon>Kribbella</taxon>
    </lineage>
</organism>
<feature type="transmembrane region" description="Helical" evidence="7">
    <location>
        <begin position="382"/>
        <end position="402"/>
    </location>
</feature>
<feature type="transmembrane region" description="Helical" evidence="7">
    <location>
        <begin position="766"/>
        <end position="786"/>
    </location>
</feature>
<feature type="domain" description="ABC3 transporter permease C-terminal" evidence="8">
    <location>
        <begin position="718"/>
        <end position="820"/>
    </location>
</feature>
<comment type="caution">
    <text evidence="9">The sequence shown here is derived from an EMBL/GenBank/DDBJ whole genome shotgun (WGS) entry which is preliminary data.</text>
</comment>
<feature type="transmembrane region" description="Helical" evidence="7">
    <location>
        <begin position="335"/>
        <end position="361"/>
    </location>
</feature>
<dbReference type="PANTHER" id="PTHR30572">
    <property type="entry name" value="MEMBRANE COMPONENT OF TRANSPORTER-RELATED"/>
    <property type="match status" value="1"/>
</dbReference>
<evidence type="ECO:0000256" key="4">
    <source>
        <dbReference type="ARBA" id="ARBA00022989"/>
    </source>
</evidence>
<feature type="transmembrane region" description="Helical" evidence="7">
    <location>
        <begin position="798"/>
        <end position="822"/>
    </location>
</feature>
<evidence type="ECO:0000256" key="6">
    <source>
        <dbReference type="ARBA" id="ARBA00038076"/>
    </source>
</evidence>
<gene>
    <name evidence="9" type="ORF">GCM10009804_49090</name>
</gene>
<accession>A0ABP4PQ52</accession>
<comment type="similarity">
    <text evidence="6">Belongs to the ABC-4 integral membrane protein family.</text>
</comment>
<feature type="transmembrane region" description="Helical" evidence="7">
    <location>
        <begin position="295"/>
        <end position="315"/>
    </location>
</feature>
<evidence type="ECO:0000256" key="3">
    <source>
        <dbReference type="ARBA" id="ARBA00022692"/>
    </source>
</evidence>
<keyword evidence="3 7" id="KW-0812">Transmembrane</keyword>
<dbReference type="RefSeq" id="WP_344236680.1">
    <property type="nucleotide sequence ID" value="NZ_BAAAPH010000016.1"/>
</dbReference>
<evidence type="ECO:0000256" key="1">
    <source>
        <dbReference type="ARBA" id="ARBA00004651"/>
    </source>
</evidence>
<keyword evidence="10" id="KW-1185">Reference proteome</keyword>
<protein>
    <recommendedName>
        <fullName evidence="8">ABC3 transporter permease C-terminal domain-containing protein</fullName>
    </recommendedName>
</protein>
<evidence type="ECO:0000259" key="8">
    <source>
        <dbReference type="Pfam" id="PF02687"/>
    </source>
</evidence>
<keyword evidence="4 7" id="KW-1133">Transmembrane helix</keyword>
<comment type="subcellular location">
    <subcellularLocation>
        <location evidence="1">Cell membrane</location>
        <topology evidence="1">Multi-pass membrane protein</topology>
    </subcellularLocation>
</comment>
<dbReference type="Proteomes" id="UP001501705">
    <property type="component" value="Unassembled WGS sequence"/>
</dbReference>
<keyword evidence="2" id="KW-1003">Cell membrane</keyword>
<keyword evidence="5 7" id="KW-0472">Membrane</keyword>
<feature type="transmembrane region" description="Helical" evidence="7">
    <location>
        <begin position="716"/>
        <end position="736"/>
    </location>
</feature>
<dbReference type="InterPro" id="IPR050250">
    <property type="entry name" value="Macrolide_Exporter_MacB"/>
</dbReference>
<evidence type="ECO:0000256" key="5">
    <source>
        <dbReference type="ARBA" id="ARBA00023136"/>
    </source>
</evidence>
<feature type="transmembrane region" description="Helical" evidence="7">
    <location>
        <begin position="485"/>
        <end position="507"/>
    </location>
</feature>
<feature type="transmembrane region" description="Helical" evidence="7">
    <location>
        <begin position="21"/>
        <end position="42"/>
    </location>
</feature>
<feature type="transmembrane region" description="Helical" evidence="7">
    <location>
        <begin position="244"/>
        <end position="265"/>
    </location>
</feature>
<dbReference type="InterPro" id="IPR003838">
    <property type="entry name" value="ABC3_permease_C"/>
</dbReference>
<evidence type="ECO:0000313" key="9">
    <source>
        <dbReference type="EMBL" id="GAA1587204.1"/>
    </source>
</evidence>
<dbReference type="PANTHER" id="PTHR30572:SF4">
    <property type="entry name" value="ABC TRANSPORTER PERMEASE YTRF"/>
    <property type="match status" value="1"/>
</dbReference>
<feature type="transmembrane region" description="Helical" evidence="7">
    <location>
        <begin position="437"/>
        <end position="464"/>
    </location>
</feature>
<dbReference type="EMBL" id="BAAAPH010000016">
    <property type="protein sequence ID" value="GAA1587204.1"/>
    <property type="molecule type" value="Genomic_DNA"/>
</dbReference>
<name>A0ABP4PQ52_9ACTN</name>
<reference evidence="10" key="1">
    <citation type="journal article" date="2019" name="Int. J. Syst. Evol. Microbiol.">
        <title>The Global Catalogue of Microorganisms (GCM) 10K type strain sequencing project: providing services to taxonomists for standard genome sequencing and annotation.</title>
        <authorList>
            <consortium name="The Broad Institute Genomics Platform"/>
            <consortium name="The Broad Institute Genome Sequencing Center for Infectious Disease"/>
            <person name="Wu L."/>
            <person name="Ma J."/>
        </authorList>
    </citation>
    <scope>NUCLEOTIDE SEQUENCE [LARGE SCALE GENOMIC DNA]</scope>
    <source>
        <strain evidence="10">JCM 15572</strain>
    </source>
</reference>
<evidence type="ECO:0000256" key="7">
    <source>
        <dbReference type="SAM" id="Phobius"/>
    </source>
</evidence>
<feature type="domain" description="ABC3 transporter permease C-terminal" evidence="8">
    <location>
        <begin position="245"/>
        <end position="365"/>
    </location>
</feature>
<proteinExistence type="inferred from homology"/>
<sequence length="834" mass="86611">MKFVNDWALALRLARRFARRTLGKTLLIAALVGLPVLLGSWFSVAQRGLNPVGEVYAQRAMGSADAQLTAQSGRTDVRRALPAGSHIARAVMSTGNIDLRGVGADLTVNVYAGDMADALNQGTYRMDEGRMPAKPDEVALSPALADHLGLKVGGTLTTAAGAKYRIVGLARTVTLSTGRDVFATTALADPDAQAEYLLDLPDGTDTAALAAKLKPQELFLTTRAELVDPVGVPRGPVGADAARILIAGFGVLELVLLAGTAFAVVARRQVRELGLVTAAGGTAADVRRVVLAQGLFAGLLGAGVGLVVGVSVALIGKSWWESATGILITQWQIPWLQLAGVVAVGLVAGVASALVPAIGAGRRPPLAALAGRFAAVTGRARLRLLALVLVVAGLALSVIGNIRLGVALDAARAARLATDPGEVSRVASASPTWPVTLVVAGITLVVAGLVWMLPALVGRVAGLVRGLPLGARMALRDASRHRHRTGPVTAAIMIAVAGTTALGFAIVNQSAAKEQNYRPVGLPGEAVLQYYLGDARYSTELVDRVQSLLPVEHRYQQGGVTRYGTKETDGYVPSVSVSPTDDALKAVDPAYVARYGDWGRKAAAALRDGRVVVSPTTPVRDGKVRLSSGDRSSRSAVEYPGAVVGSPPKVAWLEHAALISTDAAKRMGTADVDETHFILRRPPTDQELAAVAQLLGHEDVLKIERGYQSPVRNASIGLLVLGATATLLGVAMSVSLSMSEGRADFSTLAAVGAPPRLRRGLAAAQGWFLGQLGCVLGVAVGALYGFTAHTVVGSPHVVVPWAVIAGVAVAVPLFAAVVPYVLTRSKLEMVRRVD</sequence>
<evidence type="ECO:0000313" key="10">
    <source>
        <dbReference type="Proteomes" id="UP001501705"/>
    </source>
</evidence>
<dbReference type="Pfam" id="PF02687">
    <property type="entry name" value="FtsX"/>
    <property type="match status" value="2"/>
</dbReference>
<evidence type="ECO:0000256" key="2">
    <source>
        <dbReference type="ARBA" id="ARBA00022475"/>
    </source>
</evidence>